<proteinExistence type="predicted"/>
<evidence type="ECO:0000313" key="1">
    <source>
        <dbReference type="EMBL" id="KAI7993693.1"/>
    </source>
</evidence>
<comment type="caution">
    <text evidence="1">The sequence shown here is derived from an EMBL/GenBank/DDBJ whole genome shotgun (WGS) entry which is preliminary data.</text>
</comment>
<dbReference type="Proteomes" id="UP001060215">
    <property type="component" value="Chromosome 12"/>
</dbReference>
<dbReference type="EMBL" id="CM045769">
    <property type="protein sequence ID" value="KAI7993693.1"/>
    <property type="molecule type" value="Genomic_DNA"/>
</dbReference>
<gene>
    <name evidence="1" type="ORF">LOK49_LG11G01327</name>
</gene>
<reference evidence="1 2" key="1">
    <citation type="journal article" date="2022" name="Plant J.">
        <title>Chromosome-level genome of Camellia lanceoleosa provides a valuable resource for understanding genome evolution and self-incompatibility.</title>
        <authorList>
            <person name="Gong W."/>
            <person name="Xiao S."/>
            <person name="Wang L."/>
            <person name="Liao Z."/>
            <person name="Chang Y."/>
            <person name="Mo W."/>
            <person name="Hu G."/>
            <person name="Li W."/>
            <person name="Zhao G."/>
            <person name="Zhu H."/>
            <person name="Hu X."/>
            <person name="Ji K."/>
            <person name="Xiang X."/>
            <person name="Song Q."/>
            <person name="Yuan D."/>
            <person name="Jin S."/>
            <person name="Zhang L."/>
        </authorList>
    </citation>
    <scope>NUCLEOTIDE SEQUENCE [LARGE SCALE GENOMIC DNA]</scope>
    <source>
        <strain evidence="1">SQ_2022a</strain>
    </source>
</reference>
<organism evidence="1 2">
    <name type="scientific">Camellia lanceoleosa</name>
    <dbReference type="NCBI Taxonomy" id="1840588"/>
    <lineage>
        <taxon>Eukaryota</taxon>
        <taxon>Viridiplantae</taxon>
        <taxon>Streptophyta</taxon>
        <taxon>Embryophyta</taxon>
        <taxon>Tracheophyta</taxon>
        <taxon>Spermatophyta</taxon>
        <taxon>Magnoliopsida</taxon>
        <taxon>eudicotyledons</taxon>
        <taxon>Gunneridae</taxon>
        <taxon>Pentapetalae</taxon>
        <taxon>asterids</taxon>
        <taxon>Ericales</taxon>
        <taxon>Theaceae</taxon>
        <taxon>Camellia</taxon>
    </lineage>
</organism>
<accession>A0ACC0FZ80</accession>
<name>A0ACC0FZ80_9ERIC</name>
<evidence type="ECO:0000313" key="2">
    <source>
        <dbReference type="Proteomes" id="UP001060215"/>
    </source>
</evidence>
<protein>
    <submittedName>
        <fullName evidence="1">Uncharacterized protein</fullName>
    </submittedName>
</protein>
<keyword evidence="2" id="KW-1185">Reference proteome</keyword>
<sequence length="161" mass="18584">MATMKKRFVIDRIGETSLYPEHAERVEHRANKILNGLTEDGFIKPIYKNCGLVVDSYRIPPAIHRVLTAQPKLDMFGELTYRGLTFWNGSIFNVDAAIIDGRHEISFKRGTNLVVVYLERWQNSATQHIEVPEIKILNFLKNLKYLKFLSLRGISLIKELP</sequence>